<dbReference type="AlphaFoldDB" id="A0A5C7HUF7"/>
<feature type="signal peptide" evidence="8">
    <location>
        <begin position="1"/>
        <end position="23"/>
    </location>
</feature>
<dbReference type="PROSITE" id="PS01309">
    <property type="entry name" value="UPF0057"/>
    <property type="match status" value="1"/>
</dbReference>
<evidence type="ECO:0000256" key="1">
    <source>
        <dbReference type="ARBA" id="ARBA00004370"/>
    </source>
</evidence>
<evidence type="ECO:0000256" key="3">
    <source>
        <dbReference type="ARBA" id="ARBA00022692"/>
    </source>
</evidence>
<dbReference type="EMBL" id="VAHF01000005">
    <property type="protein sequence ID" value="TXG60727.1"/>
    <property type="molecule type" value="Genomic_DNA"/>
</dbReference>
<keyword evidence="4" id="KW-1133">Transmembrane helix</keyword>
<comment type="subcellular location">
    <subcellularLocation>
        <location evidence="1">Membrane</location>
    </subcellularLocation>
</comment>
<feature type="chain" id="PRO_5022869971" description="Aminotransferase-like plant mobile domain-containing protein" evidence="8">
    <location>
        <begin position="24"/>
        <end position="748"/>
    </location>
</feature>
<comment type="similarity">
    <text evidence="2">Belongs to the UPF0057 (PMP3) family.</text>
</comment>
<accession>A0A5C7HUF7</accession>
<comment type="caution">
    <text evidence="9">The sequence shown here is derived from an EMBL/GenBank/DDBJ whole genome shotgun (WGS) entry which is preliminary data.</text>
</comment>
<evidence type="ECO:0000313" key="9">
    <source>
        <dbReference type="EMBL" id="TXG60727.1"/>
    </source>
</evidence>
<proteinExistence type="inferred from homology"/>
<keyword evidence="3" id="KW-0812">Transmembrane</keyword>
<evidence type="ECO:0000256" key="6">
    <source>
        <dbReference type="SAM" id="Coils"/>
    </source>
</evidence>
<evidence type="ECO:0000256" key="2">
    <source>
        <dbReference type="ARBA" id="ARBA00009530"/>
    </source>
</evidence>
<evidence type="ECO:0000256" key="5">
    <source>
        <dbReference type="ARBA" id="ARBA00023136"/>
    </source>
</evidence>
<dbReference type="InterPro" id="IPR000612">
    <property type="entry name" value="PMP3"/>
</dbReference>
<dbReference type="GO" id="GO:0016020">
    <property type="term" value="C:membrane"/>
    <property type="evidence" value="ECO:0007669"/>
    <property type="project" value="UniProtKB-SubCell"/>
</dbReference>
<dbReference type="Proteomes" id="UP000323000">
    <property type="component" value="Chromosome 5"/>
</dbReference>
<sequence length="748" mass="83080">MPTRCEIFCEILIAILIPPLGVCLRHGCCTVFPDLPKIMVTKALKGPSLLADQEEFTQSDNENHCGLQTRFSSENPFFVDCETNSVDEKCLREYMTYFRILKEIIFRLPGNYAAWNPPKGCVAIYGFMFCCGINLPIPRFIARYLDSVKCAPMQLTPNAYRNLIALYCLWRSLNFDAQTVNEIKHCLILQKSINEAGSYYLASYHFSRWLLVGEDGKRMKGKLDLPSTYTNQPRLSKHETDRVAQAVQTSMESRNFKALVIIGSLKAFGLIPELINDLLDLDPILGKTIQALKSVKVISKEDANIAEKQGIAPPDDPSLAKDYDNEGLNLNTATAGSGVAATVSTAGSDAFMWALSGPTGNLRKRKWKVPPGPKDSIFRDLGPFPEWEASKIATDGSSEKIRKDTASVLPEQVVVSKVARPSATISGFFGGEGSAHQAPAEATGSLLSEPDRLDPSVALRWAMTGELSFGSIEDFEAFNAGSMVDQGQNSLHFLTMVNSLFDTYREKLIGQVSRLVEEKGKLLADNAKLLASQGSALAVEKMKNEESARRIATLEKQRDSLEFRLKDFESNFETAKVKLGVRAIDLFKHSSAFEAFTHKEFISGVVACKTLVRSLDHPTVADQIDESLRVNAQEAEENLKKQIARWELDRQKKRMPLLRVHTDLEARIDQCFGSSQPGNLWLDPLIEYGPDSESEGKDFYEEAFQDEEGDCAEDDQEEGETIAEDFRGDTGVDLDDPGKNGKDDDPKD</sequence>
<reference evidence="10" key="1">
    <citation type="journal article" date="2019" name="Gigascience">
        <title>De novo genome assembly of the endangered Acer yangbiense, a plant species with extremely small populations endemic to Yunnan Province, China.</title>
        <authorList>
            <person name="Yang J."/>
            <person name="Wariss H.M."/>
            <person name="Tao L."/>
            <person name="Zhang R."/>
            <person name="Yun Q."/>
            <person name="Hollingsworth P."/>
            <person name="Dao Z."/>
            <person name="Luo G."/>
            <person name="Guo H."/>
            <person name="Ma Y."/>
            <person name="Sun W."/>
        </authorList>
    </citation>
    <scope>NUCLEOTIDE SEQUENCE [LARGE SCALE GENOMIC DNA]</scope>
    <source>
        <strain evidence="10">cv. Malutang</strain>
    </source>
</reference>
<gene>
    <name evidence="9" type="ORF">EZV62_012090</name>
</gene>
<keyword evidence="5" id="KW-0472">Membrane</keyword>
<keyword evidence="8" id="KW-0732">Signal</keyword>
<dbReference type="OrthoDB" id="1820316at2759"/>
<evidence type="ECO:0008006" key="11">
    <source>
        <dbReference type="Google" id="ProtNLM"/>
    </source>
</evidence>
<evidence type="ECO:0000256" key="8">
    <source>
        <dbReference type="SAM" id="SignalP"/>
    </source>
</evidence>
<evidence type="ECO:0000256" key="4">
    <source>
        <dbReference type="ARBA" id="ARBA00022989"/>
    </source>
</evidence>
<organism evidence="9 10">
    <name type="scientific">Acer yangbiense</name>
    <dbReference type="NCBI Taxonomy" id="1000413"/>
    <lineage>
        <taxon>Eukaryota</taxon>
        <taxon>Viridiplantae</taxon>
        <taxon>Streptophyta</taxon>
        <taxon>Embryophyta</taxon>
        <taxon>Tracheophyta</taxon>
        <taxon>Spermatophyta</taxon>
        <taxon>Magnoliopsida</taxon>
        <taxon>eudicotyledons</taxon>
        <taxon>Gunneridae</taxon>
        <taxon>Pentapetalae</taxon>
        <taxon>rosids</taxon>
        <taxon>malvids</taxon>
        <taxon>Sapindales</taxon>
        <taxon>Sapindaceae</taxon>
        <taxon>Hippocastanoideae</taxon>
        <taxon>Acereae</taxon>
        <taxon>Acer</taxon>
    </lineage>
</organism>
<evidence type="ECO:0000313" key="10">
    <source>
        <dbReference type="Proteomes" id="UP000323000"/>
    </source>
</evidence>
<feature type="region of interest" description="Disordered" evidence="7">
    <location>
        <begin position="703"/>
        <end position="748"/>
    </location>
</feature>
<feature type="compositionally biased region" description="Basic and acidic residues" evidence="7">
    <location>
        <begin position="724"/>
        <end position="748"/>
    </location>
</feature>
<keyword evidence="10" id="KW-1185">Reference proteome</keyword>
<protein>
    <recommendedName>
        <fullName evidence="11">Aminotransferase-like plant mobile domain-containing protein</fullName>
    </recommendedName>
</protein>
<keyword evidence="6" id="KW-0175">Coiled coil</keyword>
<evidence type="ECO:0000256" key="7">
    <source>
        <dbReference type="SAM" id="MobiDB-lite"/>
    </source>
</evidence>
<feature type="coiled-coil region" evidence="6">
    <location>
        <begin position="537"/>
        <end position="571"/>
    </location>
</feature>
<name>A0A5C7HUF7_9ROSI</name>
<feature type="compositionally biased region" description="Acidic residues" evidence="7">
    <location>
        <begin position="703"/>
        <end position="723"/>
    </location>
</feature>